<organism evidence="2 3">
    <name type="scientific">Mesosutterella faecium</name>
    <dbReference type="NCBI Taxonomy" id="2925194"/>
    <lineage>
        <taxon>Bacteria</taxon>
        <taxon>Pseudomonadati</taxon>
        <taxon>Pseudomonadota</taxon>
        <taxon>Betaproteobacteria</taxon>
        <taxon>Burkholderiales</taxon>
        <taxon>Sutterellaceae</taxon>
        <taxon>Mesosutterella</taxon>
    </lineage>
</organism>
<dbReference type="EMBL" id="JAKZJU020000001">
    <property type="protein sequence ID" value="MDL2059926.1"/>
    <property type="molecule type" value="Genomic_DNA"/>
</dbReference>
<keyword evidence="1" id="KW-0472">Membrane</keyword>
<comment type="caution">
    <text evidence="2">The sequence shown here is derived from an EMBL/GenBank/DDBJ whole genome shotgun (WGS) entry which is preliminary data.</text>
</comment>
<proteinExistence type="predicted"/>
<dbReference type="Proteomes" id="UP001165481">
    <property type="component" value="Unassembled WGS sequence"/>
</dbReference>
<keyword evidence="3" id="KW-1185">Reference proteome</keyword>
<gene>
    <name evidence="2" type="ORF">MUN46_008285</name>
</gene>
<dbReference type="RefSeq" id="WP_243376379.1">
    <property type="nucleotide sequence ID" value="NZ_JAKZJU020000001.1"/>
</dbReference>
<evidence type="ECO:0000256" key="1">
    <source>
        <dbReference type="SAM" id="Phobius"/>
    </source>
</evidence>
<evidence type="ECO:0000313" key="3">
    <source>
        <dbReference type="Proteomes" id="UP001165481"/>
    </source>
</evidence>
<sequence length="85" mass="9347">MKCFNLCFDAAAVVFLTLFNRFVLHDIIARDGLLRYVPPDLVSGSRGFVIAVLGGIAFIVANGAAFCWARRELRARGGRFSRLLG</sequence>
<name>A0ABT7IPW2_9BURK</name>
<reference evidence="2" key="1">
    <citation type="submission" date="2023-03" db="EMBL/GenBank/DDBJ databases">
        <title>Mesosutterella sp. nov. isolated from porcine feces.</title>
        <authorList>
            <person name="Yu S."/>
        </authorList>
    </citation>
    <scope>NUCLEOTIDE SEQUENCE</scope>
    <source>
        <strain evidence="2">AGMB02718</strain>
    </source>
</reference>
<protein>
    <submittedName>
        <fullName evidence="2">Uncharacterized protein</fullName>
    </submittedName>
</protein>
<keyword evidence="1" id="KW-0812">Transmembrane</keyword>
<evidence type="ECO:0000313" key="2">
    <source>
        <dbReference type="EMBL" id="MDL2059926.1"/>
    </source>
</evidence>
<feature type="transmembrane region" description="Helical" evidence="1">
    <location>
        <begin position="7"/>
        <end position="28"/>
    </location>
</feature>
<accession>A0ABT7IPW2</accession>
<keyword evidence="1" id="KW-1133">Transmembrane helix</keyword>
<feature type="transmembrane region" description="Helical" evidence="1">
    <location>
        <begin position="48"/>
        <end position="69"/>
    </location>
</feature>